<gene>
    <name evidence="6" type="ORF">INT48_009503</name>
</gene>
<evidence type="ECO:0000256" key="1">
    <source>
        <dbReference type="ARBA" id="ARBA00022723"/>
    </source>
</evidence>
<dbReference type="CDD" id="cd20071">
    <property type="entry name" value="SET_SMYD"/>
    <property type="match status" value="1"/>
</dbReference>
<keyword evidence="7" id="KW-1185">Reference proteome</keyword>
<dbReference type="PANTHER" id="PTHR12197">
    <property type="entry name" value="HISTONE-LYSINE N-METHYLTRANSFERASE SMYD"/>
    <property type="match status" value="1"/>
</dbReference>
<reference evidence="6" key="1">
    <citation type="submission" date="2021-01" db="EMBL/GenBank/DDBJ databases">
        <title>Metabolic potential, ecology and presence of endohyphal bacteria is reflected in genomic diversity of Mucoromycotina.</title>
        <authorList>
            <person name="Muszewska A."/>
            <person name="Okrasinska A."/>
            <person name="Steczkiewicz K."/>
            <person name="Drgas O."/>
            <person name="Orlowska M."/>
            <person name="Perlinska-Lenart U."/>
            <person name="Aleksandrzak-Piekarczyk T."/>
            <person name="Szatraj K."/>
            <person name="Zielenkiewicz U."/>
            <person name="Pilsyk S."/>
            <person name="Malc E."/>
            <person name="Mieczkowski P."/>
            <person name="Kruszewska J.S."/>
            <person name="Biernat P."/>
            <person name="Pawlowska J."/>
        </authorList>
    </citation>
    <scope>NUCLEOTIDE SEQUENCE</scope>
    <source>
        <strain evidence="6">WA0000018081</strain>
    </source>
</reference>
<dbReference type="PROSITE" id="PS50280">
    <property type="entry name" value="SET"/>
    <property type="match status" value="1"/>
</dbReference>
<dbReference type="InterPro" id="IPR011990">
    <property type="entry name" value="TPR-like_helical_dom_sf"/>
</dbReference>
<dbReference type="Gene3D" id="6.10.140.2220">
    <property type="match status" value="1"/>
</dbReference>
<comment type="caution">
    <text evidence="6">The sequence shown here is derived from an EMBL/GenBank/DDBJ whole genome shotgun (WGS) entry which is preliminary data.</text>
</comment>
<organism evidence="6 7">
    <name type="scientific">Thamnidium elegans</name>
    <dbReference type="NCBI Taxonomy" id="101142"/>
    <lineage>
        <taxon>Eukaryota</taxon>
        <taxon>Fungi</taxon>
        <taxon>Fungi incertae sedis</taxon>
        <taxon>Mucoromycota</taxon>
        <taxon>Mucoromycotina</taxon>
        <taxon>Mucoromycetes</taxon>
        <taxon>Mucorales</taxon>
        <taxon>Mucorineae</taxon>
        <taxon>Mucoraceae</taxon>
        <taxon>Thamnidium</taxon>
    </lineage>
</organism>
<dbReference type="Gene3D" id="1.25.40.10">
    <property type="entry name" value="Tetratricopeptide repeat domain"/>
    <property type="match status" value="1"/>
</dbReference>
<keyword evidence="1" id="KW-0479">Metal-binding</keyword>
<dbReference type="PANTHER" id="PTHR12197:SF282">
    <property type="entry name" value="SET DOMAIN-CONTAINING PROTEIN"/>
    <property type="match status" value="1"/>
</dbReference>
<sequence>MVNLETTSQIVDLADKLDQSCQLEVNSDPTKKSSAKKKKNKKKSGEVEPLNPFYEKALRHYPIQLKNTKAKGRHAVAAENLKEGTVLCTEQATAFVVRSDFIDQQCHVCLDDLEGEKLMCSDCNKAFYCSKTCMENDDLHPVICGPISQVDAIGRSTDVDSDLLRLMTILMACKERDEKSGRKWTGDGEIQHTPYWCVDELVSHRDLTEPAFINVVTEASQRLLYEMPESIHIPVEEMVTLACRINSNAHGLGDNQSRNTDAALGIFPLCASFYNHGCNPNATFVGLPNGELSIRTIRPVSKDEELVMSYIDLYCDRDERRQELLATKHFWCKCKRCTGPIEKSVDRFLHGIVCKQCTNDVYVIPPTPMEILVKGQSNLHVSTKPFKCASCGHETACEEVRQLLENADRSYAEGMSAIRQYRDYNRGAKKLELLTKSGCTKSGELHTLNSIRFNSYIPLMNCKRRAGDLKGAIEVNKSILAMMEQYSDIGLLPGNTSEVSDFWQNLGELCTEMASDTQKRSIVLEKKWLKEARSAFSNALLVRGIVFGKNHPKTKAIEKLITTLTSSL</sequence>
<keyword evidence="3" id="KW-0862">Zinc</keyword>
<name>A0A8H7SZK7_9FUNG</name>
<accession>A0A8H7SZK7</accession>
<evidence type="ECO:0000259" key="5">
    <source>
        <dbReference type="PROSITE" id="PS50280"/>
    </source>
</evidence>
<protein>
    <recommendedName>
        <fullName evidence="5">SET domain-containing protein</fullName>
    </recommendedName>
</protein>
<dbReference type="InterPro" id="IPR001214">
    <property type="entry name" value="SET_dom"/>
</dbReference>
<evidence type="ECO:0000256" key="2">
    <source>
        <dbReference type="ARBA" id="ARBA00022771"/>
    </source>
</evidence>
<dbReference type="SUPFAM" id="SSF82199">
    <property type="entry name" value="SET domain"/>
    <property type="match status" value="1"/>
</dbReference>
<evidence type="ECO:0000313" key="7">
    <source>
        <dbReference type="Proteomes" id="UP000613177"/>
    </source>
</evidence>
<feature type="region of interest" description="Disordered" evidence="4">
    <location>
        <begin position="26"/>
        <end position="46"/>
    </location>
</feature>
<dbReference type="InterPro" id="IPR050869">
    <property type="entry name" value="H3K4_H4K5_MeTrfase"/>
</dbReference>
<feature type="domain" description="SET" evidence="5">
    <location>
        <begin position="61"/>
        <end position="311"/>
    </location>
</feature>
<dbReference type="InterPro" id="IPR046341">
    <property type="entry name" value="SET_dom_sf"/>
</dbReference>
<dbReference type="GO" id="GO:0008270">
    <property type="term" value="F:zinc ion binding"/>
    <property type="evidence" value="ECO:0007669"/>
    <property type="project" value="UniProtKB-KW"/>
</dbReference>
<dbReference type="EMBL" id="JAEPRE010000006">
    <property type="protein sequence ID" value="KAG2237375.1"/>
    <property type="molecule type" value="Genomic_DNA"/>
</dbReference>
<dbReference type="InterPro" id="IPR002893">
    <property type="entry name" value="Znf_MYND"/>
</dbReference>
<dbReference type="PROSITE" id="PS01360">
    <property type="entry name" value="ZF_MYND_1"/>
    <property type="match status" value="1"/>
</dbReference>
<dbReference type="Pfam" id="PF00856">
    <property type="entry name" value="SET"/>
    <property type="match status" value="1"/>
</dbReference>
<dbReference type="Pfam" id="PF01753">
    <property type="entry name" value="zf-MYND"/>
    <property type="match status" value="1"/>
</dbReference>
<dbReference type="Gene3D" id="2.170.270.10">
    <property type="entry name" value="SET domain"/>
    <property type="match status" value="1"/>
</dbReference>
<dbReference type="AlphaFoldDB" id="A0A8H7SZK7"/>
<dbReference type="Proteomes" id="UP000613177">
    <property type="component" value="Unassembled WGS sequence"/>
</dbReference>
<evidence type="ECO:0000256" key="3">
    <source>
        <dbReference type="ARBA" id="ARBA00022833"/>
    </source>
</evidence>
<keyword evidence="2" id="KW-0863">Zinc-finger</keyword>
<proteinExistence type="predicted"/>
<feature type="compositionally biased region" description="Basic residues" evidence="4">
    <location>
        <begin position="33"/>
        <end position="42"/>
    </location>
</feature>
<evidence type="ECO:0000313" key="6">
    <source>
        <dbReference type="EMBL" id="KAG2237375.1"/>
    </source>
</evidence>
<dbReference type="SUPFAM" id="SSF144232">
    <property type="entry name" value="HIT/MYND zinc finger-like"/>
    <property type="match status" value="1"/>
</dbReference>
<evidence type="ECO:0000256" key="4">
    <source>
        <dbReference type="SAM" id="MobiDB-lite"/>
    </source>
</evidence>